<dbReference type="AlphaFoldDB" id="A0A2H0WV37"/>
<comment type="caution">
    <text evidence="1">The sequence shown here is derived from an EMBL/GenBank/DDBJ whole genome shotgun (WGS) entry which is preliminary data.</text>
</comment>
<gene>
    <name evidence="1" type="ORF">COT61_03700</name>
</gene>
<name>A0A2H0WV37_9BACT</name>
<sequence>MFLGFTASLFLDDIREAPQSGESEENISRLAQYGEKVFNEISALAEARGVPFYPHDMQRLDGGIGLNNLISLMNGRKTPELEEMLRKPTEEERRFGMAPSVTVAECEYNAIGYFLAALLKKLYVRLGELRVRRESEKKDI</sequence>
<protein>
    <submittedName>
        <fullName evidence="1">Uncharacterized protein</fullName>
    </submittedName>
</protein>
<reference evidence="2" key="1">
    <citation type="submission" date="2017-09" db="EMBL/GenBank/DDBJ databases">
        <title>Depth-based differentiation of microbial function through sediment-hosted aquifers and enrichment of novel symbionts in the deep terrestrial subsurface.</title>
        <authorList>
            <person name="Probst A.J."/>
            <person name="Ladd B."/>
            <person name="Jarett J.K."/>
            <person name="Geller-Mcgrath D.E."/>
            <person name="Sieber C.M.K."/>
            <person name="Emerson J.B."/>
            <person name="Anantharaman K."/>
            <person name="Thomas B.C."/>
            <person name="Malmstrom R."/>
            <person name="Stieglmeier M."/>
            <person name="Klingl A."/>
            <person name="Woyke T."/>
            <person name="Ryan C.M."/>
            <person name="Banfield J.F."/>
        </authorList>
    </citation>
    <scope>NUCLEOTIDE SEQUENCE [LARGE SCALE GENOMIC DNA]</scope>
</reference>
<accession>A0A2H0WV37</accession>
<evidence type="ECO:0000313" key="1">
    <source>
        <dbReference type="EMBL" id="PIS16485.1"/>
    </source>
</evidence>
<dbReference type="EMBL" id="PEZF01000117">
    <property type="protein sequence ID" value="PIS16485.1"/>
    <property type="molecule type" value="Genomic_DNA"/>
</dbReference>
<organism evidence="1 2">
    <name type="scientific">Candidatus Portnoybacteria bacterium CG09_land_8_20_14_0_10_44_13</name>
    <dbReference type="NCBI Taxonomy" id="1974811"/>
    <lineage>
        <taxon>Bacteria</taxon>
        <taxon>Candidatus Portnoyibacteriota</taxon>
    </lineage>
</organism>
<proteinExistence type="predicted"/>
<evidence type="ECO:0000313" key="2">
    <source>
        <dbReference type="Proteomes" id="UP000229080"/>
    </source>
</evidence>
<dbReference type="Proteomes" id="UP000229080">
    <property type="component" value="Unassembled WGS sequence"/>
</dbReference>